<sequence>MLCCNCDEYNFILSIEEYVVREHPKENIINFLFDEYSQKCFQDITCESCGTNLVSGESYFPNKMDVINELKNYVISKMNQMIIRCEECSEIKDFCYSFEQNFEDDESIDTEIDPAKTLAELLNEQFNIDYESEYFDSIVENIHCGNCGNGTGVDYENKKDNGVFNWDTEVYTNYELDEFEEKFYGEKEELRTDISLMALNFSKEELNDLKNDYIKNKIYISRNPHFRKLENRIKKWFKDGEFIYKMNKNRILYRTRVVDIDKIVDKKDLWAPPATFANQGRFNDIGTSVLYCSNDKSILEKEVPIKEDDTDKKKRILVKIISNRILNLFPINYIFGKDEGFNGLISEKDNDFSETVIKKHYIICNIVSAICSKIGYDGIVYKSVKSGEYINYAIFNVKEDEDLGIIDKLEITYNGF</sequence>
<dbReference type="AlphaFoldDB" id="A0A7T2ZYF6"/>
<evidence type="ECO:0000313" key="2">
    <source>
        <dbReference type="Proteomes" id="UP000595086"/>
    </source>
</evidence>
<name>A0A7T2ZYF6_STROR</name>
<accession>A0A7T2ZYF6</accession>
<reference evidence="1 2" key="1">
    <citation type="submission" date="2020-12" db="EMBL/GenBank/DDBJ databases">
        <title>FDA dAtabase for Regulatory Grade micrObial Sequences (FDA-ARGOS): Supporting development and validation of Infectious Disease Dx tests.</title>
        <authorList>
            <person name="Sproer C."/>
            <person name="Gronow S."/>
            <person name="Severitt S."/>
            <person name="Schroder I."/>
            <person name="Tallon L."/>
            <person name="Sadzewicz L."/>
            <person name="Zhao X."/>
            <person name="Boylan J."/>
            <person name="Ott S."/>
            <person name="Bowen H."/>
            <person name="Vavikolanu K."/>
            <person name="Mehta A."/>
            <person name="Aluvathingal J."/>
            <person name="Nadendla S."/>
            <person name="Lowell S."/>
            <person name="Myers T."/>
            <person name="Yan Y."/>
            <person name="Sichtig H."/>
        </authorList>
    </citation>
    <scope>NUCLEOTIDE SEQUENCE [LARGE SCALE GENOMIC DNA]</scope>
    <source>
        <strain evidence="1 2">FDAARGOS_885</strain>
    </source>
</reference>
<dbReference type="EMBL" id="CP065707">
    <property type="protein sequence ID" value="QPT01464.1"/>
    <property type="molecule type" value="Genomic_DNA"/>
</dbReference>
<organism evidence="1 2">
    <name type="scientific">Streptococcus oralis</name>
    <dbReference type="NCBI Taxonomy" id="1303"/>
    <lineage>
        <taxon>Bacteria</taxon>
        <taxon>Bacillati</taxon>
        <taxon>Bacillota</taxon>
        <taxon>Bacilli</taxon>
        <taxon>Lactobacillales</taxon>
        <taxon>Streptococcaceae</taxon>
        <taxon>Streptococcus</taxon>
    </lineage>
</organism>
<dbReference type="Proteomes" id="UP000595086">
    <property type="component" value="Chromosome"/>
</dbReference>
<protein>
    <submittedName>
        <fullName evidence="1">RES domain-containing protein</fullName>
    </submittedName>
</protein>
<proteinExistence type="predicted"/>
<dbReference type="RefSeq" id="WP_038805403.1">
    <property type="nucleotide sequence ID" value="NZ_CP065707.1"/>
</dbReference>
<gene>
    <name evidence="1" type="ORF">I6G42_07890</name>
</gene>
<evidence type="ECO:0000313" key="1">
    <source>
        <dbReference type="EMBL" id="QPT01464.1"/>
    </source>
</evidence>